<keyword evidence="1" id="KW-0472">Membrane</keyword>
<reference evidence="2 3" key="1">
    <citation type="submission" date="2019-05" db="EMBL/GenBank/DDBJ databases">
        <title>The metagenome of a microbial culture collection derived from dairy environment covers the genomic content of the human microbiome.</title>
        <authorList>
            <person name="Roder T."/>
            <person name="Wuthrich D."/>
            <person name="Sattari Z."/>
            <person name="Von Ah U."/>
            <person name="Bar C."/>
            <person name="Ronchi F."/>
            <person name="Macpherson A.J."/>
            <person name="Ganal-Vonarburg S.C."/>
            <person name="Bruggmann R."/>
            <person name="Vergeres G."/>
        </authorList>
    </citation>
    <scope>NUCLEOTIDE SEQUENCE [LARGE SCALE GENOMIC DNA]</scope>
    <source>
        <strain evidence="2 3">FAM 1079</strain>
    </source>
</reference>
<evidence type="ECO:0000313" key="2">
    <source>
        <dbReference type="EMBL" id="TLQ20959.1"/>
    </source>
</evidence>
<organism evidence="2 3">
    <name type="scientific">Lentilactobacillus parafarraginis</name>
    <dbReference type="NCBI Taxonomy" id="390842"/>
    <lineage>
        <taxon>Bacteria</taxon>
        <taxon>Bacillati</taxon>
        <taxon>Bacillota</taxon>
        <taxon>Bacilli</taxon>
        <taxon>Lactobacillales</taxon>
        <taxon>Lactobacillaceae</taxon>
        <taxon>Lentilactobacillus</taxon>
    </lineage>
</organism>
<dbReference type="AlphaFoldDB" id="A0A5R9CYP7"/>
<keyword evidence="1" id="KW-1133">Transmembrane helix</keyword>
<name>A0A5R9CYP7_9LACO</name>
<accession>A0A5R9CYP7</accession>
<dbReference type="OrthoDB" id="2322555at2"/>
<proteinExistence type="predicted"/>
<evidence type="ECO:0000313" key="3">
    <source>
        <dbReference type="Proteomes" id="UP000305100"/>
    </source>
</evidence>
<keyword evidence="1" id="KW-0812">Transmembrane</keyword>
<dbReference type="Proteomes" id="UP000305100">
    <property type="component" value="Unassembled WGS sequence"/>
</dbReference>
<protein>
    <submittedName>
        <fullName evidence="2">Type II secretion system protein</fullName>
    </submittedName>
</protein>
<dbReference type="RefSeq" id="WP_056979984.1">
    <property type="nucleotide sequence ID" value="NZ_VBSX01000002.1"/>
</dbReference>
<dbReference type="EMBL" id="VBSX01000002">
    <property type="protein sequence ID" value="TLQ20959.1"/>
    <property type="molecule type" value="Genomic_DNA"/>
</dbReference>
<sequence length="147" mass="16932">MPQMIKQRDGFTVLELIVYLAVVTSVLMINLMLISYVRETHPDEKLFWHSFGDSWLQAQQAAKAHECKWLVVVDQSEVVFKPFNSRLDTEVVKLPGDLIPAAARKLYISQDGFTQPTTINWYSRKGNLKYHQTFQLGWSGFKVEPAN</sequence>
<gene>
    <name evidence="2" type="ORF">FEZ41_00910</name>
</gene>
<feature type="transmembrane region" description="Helical" evidence="1">
    <location>
        <begin position="16"/>
        <end position="37"/>
    </location>
</feature>
<evidence type="ECO:0000256" key="1">
    <source>
        <dbReference type="SAM" id="Phobius"/>
    </source>
</evidence>
<comment type="caution">
    <text evidence="2">The sequence shown here is derived from an EMBL/GenBank/DDBJ whole genome shotgun (WGS) entry which is preliminary data.</text>
</comment>